<evidence type="ECO:0000256" key="1">
    <source>
        <dbReference type="ARBA" id="ARBA00007435"/>
    </source>
</evidence>
<dbReference type="Proteomes" id="UP000182465">
    <property type="component" value="Unassembled WGS sequence"/>
</dbReference>
<comment type="caution">
    <text evidence="3">The sequence shown here is derived from an EMBL/GenBank/DDBJ whole genome shotgun (WGS) entry which is preliminary data.</text>
</comment>
<dbReference type="EMBL" id="MNVB01000005">
    <property type="protein sequence ID" value="OIO18285.1"/>
    <property type="molecule type" value="Genomic_DNA"/>
</dbReference>
<dbReference type="AlphaFoldDB" id="A0A1J4U666"/>
<protein>
    <recommendedName>
        <fullName evidence="2">GIY-YIG domain-containing protein</fullName>
    </recommendedName>
</protein>
<dbReference type="PANTHER" id="PTHR34477:SF5">
    <property type="entry name" value="BSL5627 PROTEIN"/>
    <property type="match status" value="1"/>
</dbReference>
<accession>A0A1J4U666</accession>
<dbReference type="InterPro" id="IPR035901">
    <property type="entry name" value="GIY-YIG_endonuc_sf"/>
</dbReference>
<name>A0A1J4U666_9BACT</name>
<dbReference type="PROSITE" id="PS50164">
    <property type="entry name" value="GIY_YIG"/>
    <property type="match status" value="1"/>
</dbReference>
<dbReference type="SUPFAM" id="SSF82771">
    <property type="entry name" value="GIY-YIG endonuclease"/>
    <property type="match status" value="1"/>
</dbReference>
<dbReference type="PANTHER" id="PTHR34477">
    <property type="entry name" value="UPF0213 PROTEIN YHBQ"/>
    <property type="match status" value="1"/>
</dbReference>
<gene>
    <name evidence="3" type="ORF">AUJ29_00155</name>
</gene>
<proteinExistence type="inferred from homology"/>
<feature type="domain" description="GIY-YIG" evidence="2">
    <location>
        <begin position="1"/>
        <end position="77"/>
    </location>
</feature>
<organism evidence="3 4">
    <name type="scientific">Candidatus Kuenenbacteria bacterium CG1_02_38_13</name>
    <dbReference type="NCBI Taxonomy" id="1805235"/>
    <lineage>
        <taxon>Bacteria</taxon>
        <taxon>Candidatus Kueneniibacteriota</taxon>
    </lineage>
</organism>
<dbReference type="Pfam" id="PF01541">
    <property type="entry name" value="GIY-YIG"/>
    <property type="match status" value="1"/>
</dbReference>
<evidence type="ECO:0000259" key="2">
    <source>
        <dbReference type="PROSITE" id="PS50164"/>
    </source>
</evidence>
<reference evidence="3 4" key="1">
    <citation type="journal article" date="2016" name="Environ. Microbiol.">
        <title>Genomic resolution of a cold subsurface aquifer community provides metabolic insights for novel microbes adapted to high CO concentrations.</title>
        <authorList>
            <person name="Probst A.J."/>
            <person name="Castelle C.J."/>
            <person name="Singh A."/>
            <person name="Brown C.T."/>
            <person name="Anantharaman K."/>
            <person name="Sharon I."/>
            <person name="Hug L.A."/>
            <person name="Burstein D."/>
            <person name="Emerson J.B."/>
            <person name="Thomas B.C."/>
            <person name="Banfield J.F."/>
        </authorList>
    </citation>
    <scope>NUCLEOTIDE SEQUENCE [LARGE SCALE GENOMIC DNA]</scope>
    <source>
        <strain evidence="3">CG1_02_38_13</strain>
    </source>
</reference>
<comment type="similarity">
    <text evidence="1">Belongs to the UPF0213 family.</text>
</comment>
<dbReference type="Gene3D" id="3.40.1440.10">
    <property type="entry name" value="GIY-YIG endonuclease"/>
    <property type="match status" value="1"/>
</dbReference>
<sequence length="84" mass="10340">MFYYVYVLFGRSNKLYIGRTNDLERRYNEHKQGKVWTTSRMLPVKLIFYEFFLSKNDAVRRERYLKTNKGKSTLKLMLRDYLNI</sequence>
<evidence type="ECO:0000313" key="3">
    <source>
        <dbReference type="EMBL" id="OIO18285.1"/>
    </source>
</evidence>
<evidence type="ECO:0000313" key="4">
    <source>
        <dbReference type="Proteomes" id="UP000182465"/>
    </source>
</evidence>
<dbReference type="InterPro" id="IPR050190">
    <property type="entry name" value="UPF0213_domain"/>
</dbReference>
<dbReference type="SMART" id="SM00465">
    <property type="entry name" value="GIYc"/>
    <property type="match status" value="1"/>
</dbReference>
<dbReference type="InterPro" id="IPR000305">
    <property type="entry name" value="GIY-YIG_endonuc"/>
</dbReference>